<dbReference type="InterPro" id="IPR023214">
    <property type="entry name" value="HAD_sf"/>
</dbReference>
<organism evidence="2 3">
    <name type="scientific">Enhygromyxa salina</name>
    <dbReference type="NCBI Taxonomy" id="215803"/>
    <lineage>
        <taxon>Bacteria</taxon>
        <taxon>Pseudomonadati</taxon>
        <taxon>Myxococcota</taxon>
        <taxon>Polyangia</taxon>
        <taxon>Nannocystales</taxon>
        <taxon>Nannocystaceae</taxon>
        <taxon>Enhygromyxa</taxon>
    </lineage>
</organism>
<dbReference type="AlphaFoldDB" id="A0A2S9XEL8"/>
<evidence type="ECO:0000259" key="1">
    <source>
        <dbReference type="PROSITE" id="PS50969"/>
    </source>
</evidence>
<evidence type="ECO:0000313" key="3">
    <source>
        <dbReference type="Proteomes" id="UP000237968"/>
    </source>
</evidence>
<dbReference type="SUPFAM" id="SSF56784">
    <property type="entry name" value="HAD-like"/>
    <property type="match status" value="1"/>
</dbReference>
<sequence length="194" mass="22792">MTDPATKRRHAKLLVLDLDETLIHARARGEAELPWPPQRQVAHFRVYLRPGVREFMNAALDRFVAVGVWTSATTDYATAMLERIVDRRRLRFIYCRERCTQRRDVDLDETYWIKDIRKLDGFGFDKHQILVVDDKPRGLERSYGNLVRIPPFEGDPEDRTLARLGPYLDQLGAVEDVRAVEKRGWWLRDDEDDV</sequence>
<comment type="caution">
    <text evidence="2">The sequence shown here is derived from an EMBL/GenBank/DDBJ whole genome shotgun (WGS) entry which is preliminary data.</text>
</comment>
<protein>
    <submittedName>
        <fullName evidence="2">NLI interacting factor-like phosphatase</fullName>
    </submittedName>
</protein>
<accession>A0A2S9XEL8</accession>
<proteinExistence type="predicted"/>
<dbReference type="InterPro" id="IPR050365">
    <property type="entry name" value="TIM50"/>
</dbReference>
<dbReference type="PROSITE" id="PS50969">
    <property type="entry name" value="FCP1"/>
    <property type="match status" value="1"/>
</dbReference>
<dbReference type="RefSeq" id="WP_106394853.1">
    <property type="nucleotide sequence ID" value="NZ_PVNK01000247.1"/>
</dbReference>
<reference evidence="2 3" key="1">
    <citation type="submission" date="2018-03" db="EMBL/GenBank/DDBJ databases">
        <title>Draft Genome Sequences of the Obligatory Marine Myxobacteria Enhygromyxa salina SWB005.</title>
        <authorList>
            <person name="Poehlein A."/>
            <person name="Moghaddam J.A."/>
            <person name="Harms H."/>
            <person name="Alanjari M."/>
            <person name="Koenig G.M."/>
            <person name="Daniel R."/>
            <person name="Schaeberle T.F."/>
        </authorList>
    </citation>
    <scope>NUCLEOTIDE SEQUENCE [LARGE SCALE GENOMIC DNA]</scope>
    <source>
        <strain evidence="2 3">SWB005</strain>
    </source>
</reference>
<dbReference type="Pfam" id="PF03031">
    <property type="entry name" value="NIF"/>
    <property type="match status" value="1"/>
</dbReference>
<dbReference type="InterPro" id="IPR004274">
    <property type="entry name" value="FCP1_dom"/>
</dbReference>
<name>A0A2S9XEL8_9BACT</name>
<dbReference type="EMBL" id="PVNK01000247">
    <property type="protein sequence ID" value="PRP91316.1"/>
    <property type="molecule type" value="Genomic_DNA"/>
</dbReference>
<feature type="domain" description="FCP1 homology" evidence="1">
    <location>
        <begin position="7"/>
        <end position="171"/>
    </location>
</feature>
<evidence type="ECO:0000313" key="2">
    <source>
        <dbReference type="EMBL" id="PRP91316.1"/>
    </source>
</evidence>
<dbReference type="InterPro" id="IPR036412">
    <property type="entry name" value="HAD-like_sf"/>
</dbReference>
<dbReference type="Proteomes" id="UP000237968">
    <property type="component" value="Unassembled WGS sequence"/>
</dbReference>
<dbReference type="SMART" id="SM00577">
    <property type="entry name" value="CPDc"/>
    <property type="match status" value="1"/>
</dbReference>
<keyword evidence="3" id="KW-1185">Reference proteome</keyword>
<dbReference type="Gene3D" id="3.40.50.1000">
    <property type="entry name" value="HAD superfamily/HAD-like"/>
    <property type="match status" value="1"/>
</dbReference>
<dbReference type="OrthoDB" id="65801at2"/>
<dbReference type="PANTHER" id="PTHR12210">
    <property type="entry name" value="DULLARD PROTEIN PHOSPHATASE"/>
    <property type="match status" value="1"/>
</dbReference>
<gene>
    <name evidence="2" type="ORF">ENSA5_56340</name>
</gene>